<protein>
    <recommendedName>
        <fullName evidence="3">DUF222 domain-containing protein</fullName>
    </recommendedName>
</protein>
<name>A0ABW3YFM8_9ACTN</name>
<sequence length="149" mass="16478">MDDTILRRAAGAAGYRLATDRLTEATIEQPEHVANWIAAAARHVATGRIQRLLNDAAQQLRDRLVGRPPTKFRADAEAHAAMCDLLAEDLRDRNGRGWPHQDGYNGSQHDRVSHVPWLLQVGCAAVQPTCTHVEKSTLLRIDNSAITRS</sequence>
<dbReference type="Proteomes" id="UP001597260">
    <property type="component" value="Unassembled WGS sequence"/>
</dbReference>
<proteinExistence type="predicted"/>
<accession>A0ABW3YFM8</accession>
<reference evidence="2" key="1">
    <citation type="journal article" date="2019" name="Int. J. Syst. Evol. Microbiol.">
        <title>The Global Catalogue of Microorganisms (GCM) 10K type strain sequencing project: providing services to taxonomists for standard genome sequencing and annotation.</title>
        <authorList>
            <consortium name="The Broad Institute Genomics Platform"/>
            <consortium name="The Broad Institute Genome Sequencing Center for Infectious Disease"/>
            <person name="Wu L."/>
            <person name="Ma J."/>
        </authorList>
    </citation>
    <scope>NUCLEOTIDE SEQUENCE [LARGE SCALE GENOMIC DNA]</scope>
    <source>
        <strain evidence="2">JCM 31037</strain>
    </source>
</reference>
<evidence type="ECO:0000313" key="2">
    <source>
        <dbReference type="Proteomes" id="UP001597260"/>
    </source>
</evidence>
<dbReference type="RefSeq" id="WP_377572420.1">
    <property type="nucleotide sequence ID" value="NZ_JBHTMP010000029.1"/>
</dbReference>
<keyword evidence="2" id="KW-1185">Reference proteome</keyword>
<gene>
    <name evidence="1" type="ORF">ACFQ4H_19455</name>
</gene>
<evidence type="ECO:0000313" key="1">
    <source>
        <dbReference type="EMBL" id="MFD1323268.1"/>
    </source>
</evidence>
<evidence type="ECO:0008006" key="3">
    <source>
        <dbReference type="Google" id="ProtNLM"/>
    </source>
</evidence>
<dbReference type="EMBL" id="JBHTMP010000029">
    <property type="protein sequence ID" value="MFD1323268.1"/>
    <property type="molecule type" value="Genomic_DNA"/>
</dbReference>
<comment type="caution">
    <text evidence="1">The sequence shown here is derived from an EMBL/GenBank/DDBJ whole genome shotgun (WGS) entry which is preliminary data.</text>
</comment>
<organism evidence="1 2">
    <name type="scientific">Micromonospora sonneratiae</name>
    <dbReference type="NCBI Taxonomy" id="1184706"/>
    <lineage>
        <taxon>Bacteria</taxon>
        <taxon>Bacillati</taxon>
        <taxon>Actinomycetota</taxon>
        <taxon>Actinomycetes</taxon>
        <taxon>Micromonosporales</taxon>
        <taxon>Micromonosporaceae</taxon>
        <taxon>Micromonospora</taxon>
    </lineage>
</organism>